<protein>
    <recommendedName>
        <fullName evidence="8">dCMP deaminase</fullName>
        <ecNumber evidence="7">3.5.4.12</ecNumber>
    </recommendedName>
    <alternativeName>
        <fullName evidence="8">dCMP deaminase</fullName>
    </alternativeName>
</protein>
<feature type="compositionally biased region" description="Basic and acidic residues" evidence="9">
    <location>
        <begin position="47"/>
        <end position="56"/>
    </location>
</feature>
<dbReference type="GO" id="GO:0009165">
    <property type="term" value="P:nucleotide biosynthetic process"/>
    <property type="evidence" value="ECO:0007669"/>
    <property type="project" value="UniProtKB-KW"/>
</dbReference>
<dbReference type="InParanoid" id="A0A1S3HJV0"/>
<dbReference type="Pfam" id="PF00383">
    <property type="entry name" value="dCMP_cyt_deam_1"/>
    <property type="match status" value="1"/>
</dbReference>
<evidence type="ECO:0000256" key="4">
    <source>
        <dbReference type="ARBA" id="ARBA00022727"/>
    </source>
</evidence>
<dbReference type="InterPro" id="IPR016193">
    <property type="entry name" value="Cytidine_deaminase-like"/>
</dbReference>
<dbReference type="PROSITE" id="PS51747">
    <property type="entry name" value="CYT_DCMP_DEAMINASES_2"/>
    <property type="match status" value="1"/>
</dbReference>
<feature type="region of interest" description="Disordered" evidence="9">
    <location>
        <begin position="29"/>
        <end position="56"/>
    </location>
</feature>
<dbReference type="PANTHER" id="PTHR11086">
    <property type="entry name" value="DEOXYCYTIDYLATE DEAMINASE-RELATED"/>
    <property type="match status" value="1"/>
</dbReference>
<gene>
    <name evidence="12" type="primary">LOC106155137</name>
</gene>
<dbReference type="FunCoup" id="A0A1S3HJV0">
    <property type="interactions" value="877"/>
</dbReference>
<reference evidence="12" key="1">
    <citation type="submission" date="2025-08" db="UniProtKB">
        <authorList>
            <consortium name="RefSeq"/>
        </authorList>
    </citation>
    <scope>IDENTIFICATION</scope>
    <source>
        <tissue evidence="12">Gonads</tissue>
    </source>
</reference>
<dbReference type="AlphaFoldDB" id="A0A1S3HJV0"/>
<evidence type="ECO:0000256" key="5">
    <source>
        <dbReference type="ARBA" id="ARBA00022801"/>
    </source>
</evidence>
<dbReference type="EC" id="3.5.4.12" evidence="7"/>
<evidence type="ECO:0000313" key="11">
    <source>
        <dbReference type="Proteomes" id="UP000085678"/>
    </source>
</evidence>
<feature type="compositionally biased region" description="Polar residues" evidence="9">
    <location>
        <begin position="37"/>
        <end position="46"/>
    </location>
</feature>
<dbReference type="Gene3D" id="3.40.140.10">
    <property type="entry name" value="Cytidine Deaminase, domain 2"/>
    <property type="match status" value="1"/>
</dbReference>
<dbReference type="PANTHER" id="PTHR11086:SF18">
    <property type="entry name" value="DEOXYCYTIDYLATE DEAMINASE"/>
    <property type="match status" value="1"/>
</dbReference>
<keyword evidence="3" id="KW-0479">Metal-binding</keyword>
<proteinExistence type="inferred from homology"/>
<dbReference type="RefSeq" id="XP_013385269.1">
    <property type="nucleotide sequence ID" value="XM_013529815.1"/>
</dbReference>
<dbReference type="GeneID" id="106155137"/>
<dbReference type="InterPro" id="IPR035105">
    <property type="entry name" value="Deoxycytidylate_deaminase_dom"/>
</dbReference>
<dbReference type="CDD" id="cd01286">
    <property type="entry name" value="deoxycytidylate_deaminase"/>
    <property type="match status" value="1"/>
</dbReference>
<dbReference type="Proteomes" id="UP000085678">
    <property type="component" value="Unplaced"/>
</dbReference>
<dbReference type="GO" id="GO:0008270">
    <property type="term" value="F:zinc ion binding"/>
    <property type="evidence" value="ECO:0007669"/>
    <property type="project" value="InterPro"/>
</dbReference>
<name>A0A1S3HJV0_LINAN</name>
<evidence type="ECO:0000256" key="1">
    <source>
        <dbReference type="ARBA" id="ARBA00001947"/>
    </source>
</evidence>
<dbReference type="GO" id="GO:0005737">
    <property type="term" value="C:cytoplasm"/>
    <property type="evidence" value="ECO:0007669"/>
    <property type="project" value="TreeGrafter"/>
</dbReference>
<evidence type="ECO:0000256" key="3">
    <source>
        <dbReference type="ARBA" id="ARBA00022723"/>
    </source>
</evidence>
<evidence type="ECO:0000259" key="10">
    <source>
        <dbReference type="PROSITE" id="PS51747"/>
    </source>
</evidence>
<evidence type="ECO:0000256" key="9">
    <source>
        <dbReference type="SAM" id="MobiDB-lite"/>
    </source>
</evidence>
<dbReference type="InterPro" id="IPR016192">
    <property type="entry name" value="APOBEC/CMP_deaminase_Zn-bd"/>
</dbReference>
<dbReference type="InterPro" id="IPR015517">
    <property type="entry name" value="dCMP_deaminase-rel"/>
</dbReference>
<keyword evidence="11" id="KW-1185">Reference proteome</keyword>
<dbReference type="SUPFAM" id="SSF53927">
    <property type="entry name" value="Cytidine deaminase-like"/>
    <property type="match status" value="1"/>
</dbReference>
<dbReference type="PROSITE" id="PS00903">
    <property type="entry name" value="CYT_DCMP_DEAMINASES_1"/>
    <property type="match status" value="1"/>
</dbReference>
<accession>A0A1S3HJV0</accession>
<organism evidence="11 12">
    <name type="scientific">Lingula anatina</name>
    <name type="common">Brachiopod</name>
    <name type="synonym">Lingula unguis</name>
    <dbReference type="NCBI Taxonomy" id="7574"/>
    <lineage>
        <taxon>Eukaryota</taxon>
        <taxon>Metazoa</taxon>
        <taxon>Spiralia</taxon>
        <taxon>Lophotrochozoa</taxon>
        <taxon>Brachiopoda</taxon>
        <taxon>Linguliformea</taxon>
        <taxon>Lingulata</taxon>
        <taxon>Lingulida</taxon>
        <taxon>Linguloidea</taxon>
        <taxon>Lingulidae</taxon>
        <taxon>Lingula</taxon>
    </lineage>
</organism>
<keyword evidence="6" id="KW-0862">Zinc</keyword>
<evidence type="ECO:0000256" key="7">
    <source>
        <dbReference type="ARBA" id="ARBA00038938"/>
    </source>
</evidence>
<sequence length="236" mass="26871">MLFSTRRSDYLKFDPYSFAPTYKMADREEETRKRCSSAPTNGLQSTPEKKPCLTNRDENKKREDYLEWSEYFMAIAFLSAQRSKDPNSQVGACIVNQENKIVGIGYNGMPNGCNDDFLPWRRVAENKLDTKYPYVCHAELNAILNKNSADVKNCTIYVALFPCNECAKLIIQSGIREVIFVSDKYHDIPEMVASRKLLDMAGVKYRQFQPKSKQIVIDFAAIDGKPPNPLKSIASP</sequence>
<evidence type="ECO:0000256" key="6">
    <source>
        <dbReference type="ARBA" id="ARBA00022833"/>
    </source>
</evidence>
<keyword evidence="5" id="KW-0378">Hydrolase</keyword>
<dbReference type="STRING" id="7574.A0A1S3HJV0"/>
<comment type="similarity">
    <text evidence="2">Belongs to the cytidine and deoxycytidylate deaminase family.</text>
</comment>
<dbReference type="OrthoDB" id="6710946at2759"/>
<dbReference type="FunFam" id="3.40.140.10:FF:000021">
    <property type="entry name" value="Deoxycytidylate deaminase"/>
    <property type="match status" value="1"/>
</dbReference>
<evidence type="ECO:0000256" key="2">
    <source>
        <dbReference type="ARBA" id="ARBA00006576"/>
    </source>
</evidence>
<evidence type="ECO:0000256" key="8">
    <source>
        <dbReference type="ARBA" id="ARBA00041763"/>
    </source>
</evidence>
<dbReference type="InterPro" id="IPR002125">
    <property type="entry name" value="CMP_dCMP_dom"/>
</dbReference>
<dbReference type="KEGG" id="lak:106155137"/>
<keyword evidence="4" id="KW-0545">Nucleotide biosynthesis</keyword>
<feature type="domain" description="CMP/dCMP-type deaminase" evidence="10">
    <location>
        <begin position="67"/>
        <end position="205"/>
    </location>
</feature>
<comment type="cofactor">
    <cofactor evidence="1">
        <name>Zn(2+)</name>
        <dbReference type="ChEBI" id="CHEBI:29105"/>
    </cofactor>
</comment>
<evidence type="ECO:0000313" key="12">
    <source>
        <dbReference type="RefSeq" id="XP_013385269.1"/>
    </source>
</evidence>
<dbReference type="GO" id="GO:0004132">
    <property type="term" value="F:dCMP deaminase activity"/>
    <property type="evidence" value="ECO:0007669"/>
    <property type="project" value="UniProtKB-EC"/>
</dbReference>